<protein>
    <submittedName>
        <fullName evidence="2">Uncharacterized protein</fullName>
    </submittedName>
</protein>
<reference evidence="3" key="1">
    <citation type="journal article" date="2019" name="Int. J. Syst. Evol. Microbiol.">
        <title>The Global Catalogue of Microorganisms (GCM) 10K type strain sequencing project: providing services to taxonomists for standard genome sequencing and annotation.</title>
        <authorList>
            <consortium name="The Broad Institute Genomics Platform"/>
            <consortium name="The Broad Institute Genome Sequencing Center for Infectious Disease"/>
            <person name="Wu L."/>
            <person name="Ma J."/>
        </authorList>
    </citation>
    <scope>NUCLEOTIDE SEQUENCE [LARGE SCALE GENOMIC DNA]</scope>
    <source>
        <strain evidence="3">CCM 7950</strain>
    </source>
</reference>
<keyword evidence="1" id="KW-0472">Membrane</keyword>
<proteinExistence type="predicted"/>
<gene>
    <name evidence="2" type="ORF">ACFSAV_02995</name>
</gene>
<evidence type="ECO:0000313" key="2">
    <source>
        <dbReference type="EMBL" id="MFD1805347.1"/>
    </source>
</evidence>
<comment type="caution">
    <text evidence="2">The sequence shown here is derived from an EMBL/GenBank/DDBJ whole genome shotgun (WGS) entry which is preliminary data.</text>
</comment>
<name>A0ABW4NW80_9PAST</name>
<keyword evidence="1" id="KW-1133">Transmembrane helix</keyword>
<organism evidence="2 3">
    <name type="scientific">Pasteurella oralis</name>
    <dbReference type="NCBI Taxonomy" id="1071947"/>
    <lineage>
        <taxon>Bacteria</taxon>
        <taxon>Pseudomonadati</taxon>
        <taxon>Pseudomonadota</taxon>
        <taxon>Gammaproteobacteria</taxon>
        <taxon>Pasteurellales</taxon>
        <taxon>Pasteurellaceae</taxon>
        <taxon>Pasteurella</taxon>
    </lineage>
</organism>
<sequence length="281" mass="33406">MFNFKVVNFFCVLILFYYLFWGMSWNEYSYFNQLVSKNSKPFFISQAEFVKKNKDGYCWRDRKYYSLDELKDKAMVQLSSILLYEIYSARNEKLVKDGGEIEKESAYFCKKNKEVCSLWFVAGDYTNEKLKKYLLNHFPLSPINKEVLEAFYANEVITPEYLEDYISNGNQYALFGNSFLNNYMLGSDCCAVIKDKPPEFKNYRLITGESNFSKRGNIPEKVDIKAYGIGIYYFYLDYFYYFVSESFEGGKHHYVREFNDIKDVYFLSNCGDILFKPYYSN</sequence>
<dbReference type="EMBL" id="JBHUFP010000004">
    <property type="protein sequence ID" value="MFD1805347.1"/>
    <property type="molecule type" value="Genomic_DNA"/>
</dbReference>
<dbReference type="RefSeq" id="WP_379096013.1">
    <property type="nucleotide sequence ID" value="NZ_JBHUFP010000004.1"/>
</dbReference>
<keyword evidence="3" id="KW-1185">Reference proteome</keyword>
<evidence type="ECO:0000313" key="3">
    <source>
        <dbReference type="Proteomes" id="UP001597420"/>
    </source>
</evidence>
<evidence type="ECO:0000256" key="1">
    <source>
        <dbReference type="SAM" id="Phobius"/>
    </source>
</evidence>
<keyword evidence="1" id="KW-0812">Transmembrane</keyword>
<dbReference type="Proteomes" id="UP001597420">
    <property type="component" value="Unassembled WGS sequence"/>
</dbReference>
<feature type="transmembrane region" description="Helical" evidence="1">
    <location>
        <begin position="6"/>
        <end position="23"/>
    </location>
</feature>
<accession>A0ABW4NW80</accession>